<proteinExistence type="predicted"/>
<name>A0A183KFG6_9TREM</name>
<dbReference type="WBParaSite" id="SCUD_0001376301-mRNA-1">
    <property type="protein sequence ID" value="SCUD_0001376301-mRNA-1"/>
    <property type="gene ID" value="SCUD_0001376301"/>
</dbReference>
<evidence type="ECO:0000313" key="1">
    <source>
        <dbReference type="EMBL" id="VDP53964.1"/>
    </source>
</evidence>
<dbReference type="Proteomes" id="UP000279833">
    <property type="component" value="Unassembled WGS sequence"/>
</dbReference>
<dbReference type="AlphaFoldDB" id="A0A183KFG6"/>
<sequence length="83" mass="9436">MQVGQQRLASGELLLYCGHDEENDPHAQGVAMMLSKQAQNAIIGWESHGPRIIKAYIKTKKQSTTMKVIQCYEATNNYNDEFY</sequence>
<dbReference type="STRING" id="6186.A0A183KFG6"/>
<keyword evidence="2" id="KW-1185">Reference proteome</keyword>
<organism evidence="3">
    <name type="scientific">Schistosoma curassoni</name>
    <dbReference type="NCBI Taxonomy" id="6186"/>
    <lineage>
        <taxon>Eukaryota</taxon>
        <taxon>Metazoa</taxon>
        <taxon>Spiralia</taxon>
        <taxon>Lophotrochozoa</taxon>
        <taxon>Platyhelminthes</taxon>
        <taxon>Trematoda</taxon>
        <taxon>Digenea</taxon>
        <taxon>Strigeidida</taxon>
        <taxon>Schistosomatoidea</taxon>
        <taxon>Schistosomatidae</taxon>
        <taxon>Schistosoma</taxon>
    </lineage>
</organism>
<dbReference type="EMBL" id="UZAK01036129">
    <property type="protein sequence ID" value="VDP53964.1"/>
    <property type="molecule type" value="Genomic_DNA"/>
</dbReference>
<accession>A0A183KFG6</accession>
<gene>
    <name evidence="1" type="ORF">SCUD_LOCUS13760</name>
</gene>
<reference evidence="1 2" key="2">
    <citation type="submission" date="2018-11" db="EMBL/GenBank/DDBJ databases">
        <authorList>
            <consortium name="Pathogen Informatics"/>
        </authorList>
    </citation>
    <scope>NUCLEOTIDE SEQUENCE [LARGE SCALE GENOMIC DNA]</scope>
    <source>
        <strain evidence="1">Dakar</strain>
        <strain evidence="2">Dakar, Senegal</strain>
    </source>
</reference>
<reference evidence="3" key="1">
    <citation type="submission" date="2016-06" db="UniProtKB">
        <authorList>
            <consortium name="WormBaseParasite"/>
        </authorList>
    </citation>
    <scope>IDENTIFICATION</scope>
</reference>
<evidence type="ECO:0000313" key="2">
    <source>
        <dbReference type="Proteomes" id="UP000279833"/>
    </source>
</evidence>
<evidence type="ECO:0000313" key="3">
    <source>
        <dbReference type="WBParaSite" id="SCUD_0001376301-mRNA-1"/>
    </source>
</evidence>
<protein>
    <submittedName>
        <fullName evidence="3">tRNA-intron lyase</fullName>
    </submittedName>
</protein>